<reference evidence="8 9" key="1">
    <citation type="submission" date="2018-08" db="EMBL/GenBank/DDBJ databases">
        <title>Draft genome of the lignicolous fungus Coniochaeta pulveracea.</title>
        <authorList>
            <person name="Borstlap C.J."/>
            <person name="De Witt R.N."/>
            <person name="Botha A."/>
            <person name="Volschenk H."/>
        </authorList>
    </citation>
    <scope>NUCLEOTIDE SEQUENCE [LARGE SCALE GENOMIC DNA]</scope>
    <source>
        <strain evidence="8 9">CAB683</strain>
    </source>
</reference>
<dbReference type="Proteomes" id="UP000275385">
    <property type="component" value="Unassembled WGS sequence"/>
</dbReference>
<dbReference type="Pfam" id="PF04082">
    <property type="entry name" value="Fungal_trans"/>
    <property type="match status" value="1"/>
</dbReference>
<keyword evidence="2" id="KW-0805">Transcription regulation</keyword>
<keyword evidence="5" id="KW-0539">Nucleus</keyword>
<sequence>MEETESTKRKLPAGKACKACRHRKHRCNGTRPRCSNCETRGVPCEYPYVPADELSLEELKSVMEAKLREKAEMRVAEPATSRPFRAAHIRDASPEPEGYFGESSTFAFVSKVQPTTYARNNPNQHKRRRLSSTRSAKTPGTGLADIGLSPPQETHDCYQLPPKHLADSLLDAYFARVHRLYPFVHEPTFRLDYERMYLLDGTSESVARSRPVWIGLLNMIFAHGAEFCDLVPEQDSVELATAMVNNARRIVFSHIFKEASLELVQALLLLCQYLQSTLELNECWSLVGLLIRTAIGLGLHLNPPQSDGRSSLEREFRIRTWWGCFIIDRTLSMKFGRPPTIEGESAFDVDLPLEVDDQYINQGSVSPRQPENRPSLITFFSRTIHKVEIMGKVLGQLYHPRQKPYSKRETEAVATHSYVISHSVLLDGELVSWWDQNPLHLRQKPAVHDGPEFELQRNVLLTRYINLRLLIHRQTFLIFSKHDIEDPFQRAVAIASCRVCLDTARQVIEVIHENHHRRMLNSLWYSLHYVFTAMGVLLSLRTMDKAKLEAIGETGRDDDRALELGMEFLRAASRISTLAARYVAMLRRIWRGAADGSDGGFITTSRKEVSPPPAVTVAAGRTVASQNESGISPLSMDPPGSLALFDDVGIGSFDHDLLFGTGLPRDLLTTDWSTFGFSF</sequence>
<feature type="region of interest" description="Disordered" evidence="6">
    <location>
        <begin position="115"/>
        <end position="148"/>
    </location>
</feature>
<dbReference type="PANTHER" id="PTHR47424:SF3">
    <property type="entry name" value="REGULATORY PROTEIN GAL4"/>
    <property type="match status" value="1"/>
</dbReference>
<dbReference type="GO" id="GO:0005634">
    <property type="term" value="C:nucleus"/>
    <property type="evidence" value="ECO:0007669"/>
    <property type="project" value="TreeGrafter"/>
</dbReference>
<evidence type="ECO:0000256" key="2">
    <source>
        <dbReference type="ARBA" id="ARBA00023015"/>
    </source>
</evidence>
<dbReference type="CDD" id="cd12148">
    <property type="entry name" value="fungal_TF_MHR"/>
    <property type="match status" value="1"/>
</dbReference>
<gene>
    <name evidence="8" type="ORF">DL546_001819</name>
</gene>
<protein>
    <recommendedName>
        <fullName evidence="7">Zn(2)-C6 fungal-type domain-containing protein</fullName>
    </recommendedName>
</protein>
<keyword evidence="4" id="KW-0804">Transcription</keyword>
<dbReference type="EMBL" id="QVQW01000055">
    <property type="protein sequence ID" value="RKU42504.1"/>
    <property type="molecule type" value="Genomic_DNA"/>
</dbReference>
<dbReference type="PANTHER" id="PTHR47424">
    <property type="entry name" value="REGULATORY PROTEIN GAL4"/>
    <property type="match status" value="1"/>
</dbReference>
<dbReference type="InterPro" id="IPR051127">
    <property type="entry name" value="Fungal_SecMet_Regulators"/>
</dbReference>
<dbReference type="Pfam" id="PF00172">
    <property type="entry name" value="Zn_clus"/>
    <property type="match status" value="1"/>
</dbReference>
<dbReference type="InterPro" id="IPR007219">
    <property type="entry name" value="XnlR_reg_dom"/>
</dbReference>
<dbReference type="STRING" id="177199.A0A420Y3P2"/>
<dbReference type="SMART" id="SM00906">
    <property type="entry name" value="Fungal_trans"/>
    <property type="match status" value="1"/>
</dbReference>
<name>A0A420Y3P2_9PEZI</name>
<evidence type="ECO:0000256" key="5">
    <source>
        <dbReference type="ARBA" id="ARBA00023242"/>
    </source>
</evidence>
<dbReference type="CDD" id="cd00067">
    <property type="entry name" value="GAL4"/>
    <property type="match status" value="1"/>
</dbReference>
<dbReference type="PROSITE" id="PS50048">
    <property type="entry name" value="ZN2_CY6_FUNGAL_2"/>
    <property type="match status" value="1"/>
</dbReference>
<evidence type="ECO:0000256" key="3">
    <source>
        <dbReference type="ARBA" id="ARBA00023125"/>
    </source>
</evidence>
<dbReference type="GO" id="GO:0000978">
    <property type="term" value="F:RNA polymerase II cis-regulatory region sequence-specific DNA binding"/>
    <property type="evidence" value="ECO:0007669"/>
    <property type="project" value="TreeGrafter"/>
</dbReference>
<accession>A0A420Y3P2</accession>
<proteinExistence type="predicted"/>
<dbReference type="InterPro" id="IPR001138">
    <property type="entry name" value="Zn2Cys6_DnaBD"/>
</dbReference>
<keyword evidence="9" id="KW-1185">Reference proteome</keyword>
<evidence type="ECO:0000256" key="4">
    <source>
        <dbReference type="ARBA" id="ARBA00023163"/>
    </source>
</evidence>
<evidence type="ECO:0000256" key="6">
    <source>
        <dbReference type="SAM" id="MobiDB-lite"/>
    </source>
</evidence>
<evidence type="ECO:0000313" key="8">
    <source>
        <dbReference type="EMBL" id="RKU42504.1"/>
    </source>
</evidence>
<organism evidence="8 9">
    <name type="scientific">Coniochaeta pulveracea</name>
    <dbReference type="NCBI Taxonomy" id="177199"/>
    <lineage>
        <taxon>Eukaryota</taxon>
        <taxon>Fungi</taxon>
        <taxon>Dikarya</taxon>
        <taxon>Ascomycota</taxon>
        <taxon>Pezizomycotina</taxon>
        <taxon>Sordariomycetes</taxon>
        <taxon>Sordariomycetidae</taxon>
        <taxon>Coniochaetales</taxon>
        <taxon>Coniochaetaceae</taxon>
        <taxon>Coniochaeta</taxon>
    </lineage>
</organism>
<keyword evidence="1" id="KW-0479">Metal-binding</keyword>
<dbReference type="AlphaFoldDB" id="A0A420Y3P2"/>
<evidence type="ECO:0000259" key="7">
    <source>
        <dbReference type="PROSITE" id="PS50048"/>
    </source>
</evidence>
<dbReference type="PROSITE" id="PS00463">
    <property type="entry name" value="ZN2_CY6_FUNGAL_1"/>
    <property type="match status" value="1"/>
</dbReference>
<feature type="domain" description="Zn(2)-C6 fungal-type" evidence="7">
    <location>
        <begin position="16"/>
        <end position="46"/>
    </location>
</feature>
<dbReference type="InterPro" id="IPR036864">
    <property type="entry name" value="Zn2-C6_fun-type_DNA-bd_sf"/>
</dbReference>
<dbReference type="SUPFAM" id="SSF57701">
    <property type="entry name" value="Zn2/Cys6 DNA-binding domain"/>
    <property type="match status" value="1"/>
</dbReference>
<dbReference type="Gene3D" id="4.10.240.10">
    <property type="entry name" value="Zn(2)-C6 fungal-type DNA-binding domain"/>
    <property type="match status" value="1"/>
</dbReference>
<comment type="caution">
    <text evidence="8">The sequence shown here is derived from an EMBL/GenBank/DDBJ whole genome shotgun (WGS) entry which is preliminary data.</text>
</comment>
<dbReference type="SMART" id="SM00066">
    <property type="entry name" value="GAL4"/>
    <property type="match status" value="1"/>
</dbReference>
<evidence type="ECO:0000256" key="1">
    <source>
        <dbReference type="ARBA" id="ARBA00022723"/>
    </source>
</evidence>
<dbReference type="GO" id="GO:0000981">
    <property type="term" value="F:DNA-binding transcription factor activity, RNA polymerase II-specific"/>
    <property type="evidence" value="ECO:0007669"/>
    <property type="project" value="InterPro"/>
</dbReference>
<dbReference type="GO" id="GO:0000435">
    <property type="term" value="P:positive regulation of transcription from RNA polymerase II promoter by galactose"/>
    <property type="evidence" value="ECO:0007669"/>
    <property type="project" value="TreeGrafter"/>
</dbReference>
<dbReference type="GO" id="GO:0006351">
    <property type="term" value="P:DNA-templated transcription"/>
    <property type="evidence" value="ECO:0007669"/>
    <property type="project" value="InterPro"/>
</dbReference>
<evidence type="ECO:0000313" key="9">
    <source>
        <dbReference type="Proteomes" id="UP000275385"/>
    </source>
</evidence>
<keyword evidence="3" id="KW-0238">DNA-binding</keyword>
<dbReference type="OrthoDB" id="424974at2759"/>
<dbReference type="GO" id="GO:0008270">
    <property type="term" value="F:zinc ion binding"/>
    <property type="evidence" value="ECO:0007669"/>
    <property type="project" value="InterPro"/>
</dbReference>